<name>A0A1M5D823_STRHI</name>
<dbReference type="Gene3D" id="1.10.10.10">
    <property type="entry name" value="Winged helix-like DNA-binding domain superfamily/Winged helix DNA-binding domain"/>
    <property type="match status" value="1"/>
</dbReference>
<sequence>MATDPLSVIFAALADPTRRAILARLAEGPATVKELSAPFAMSGPAISKHLRVLERAGLITRGRDAQWRPCHLSAAPLKEVADWAEHYRRFWDASYARLDSYLQQMKDEESDDGHDR</sequence>
<dbReference type="Pfam" id="PF12840">
    <property type="entry name" value="HTH_20"/>
    <property type="match status" value="1"/>
</dbReference>
<protein>
    <submittedName>
        <fullName evidence="2">Transcriptional regulator, ArsR family</fullName>
    </submittedName>
</protein>
<feature type="domain" description="HTH arsR-type" evidence="1">
    <location>
        <begin position="1"/>
        <end position="92"/>
    </location>
</feature>
<dbReference type="PROSITE" id="PS50987">
    <property type="entry name" value="HTH_ARSR_2"/>
    <property type="match status" value="1"/>
</dbReference>
<gene>
    <name evidence="2" type="ORF">SAMN05444320_104340</name>
</gene>
<dbReference type="NCBIfam" id="NF033788">
    <property type="entry name" value="HTH_metalloreg"/>
    <property type="match status" value="1"/>
</dbReference>
<evidence type="ECO:0000259" key="1">
    <source>
        <dbReference type="PROSITE" id="PS50987"/>
    </source>
</evidence>
<dbReference type="PANTHER" id="PTHR38600">
    <property type="entry name" value="TRANSCRIPTIONAL REGULATORY PROTEIN"/>
    <property type="match status" value="1"/>
</dbReference>
<dbReference type="PRINTS" id="PR00778">
    <property type="entry name" value="HTHARSR"/>
</dbReference>
<evidence type="ECO:0000313" key="2">
    <source>
        <dbReference type="EMBL" id="SHF63209.1"/>
    </source>
</evidence>
<dbReference type="PANTHER" id="PTHR38600:SF2">
    <property type="entry name" value="SLL0088 PROTEIN"/>
    <property type="match status" value="1"/>
</dbReference>
<accession>A0A1M5D823</accession>
<dbReference type="EMBL" id="FQVN01000004">
    <property type="protein sequence ID" value="SHF63209.1"/>
    <property type="molecule type" value="Genomic_DNA"/>
</dbReference>
<dbReference type="SUPFAM" id="SSF46785">
    <property type="entry name" value="Winged helix' DNA-binding domain"/>
    <property type="match status" value="1"/>
</dbReference>
<dbReference type="GO" id="GO:0003700">
    <property type="term" value="F:DNA-binding transcription factor activity"/>
    <property type="evidence" value="ECO:0007669"/>
    <property type="project" value="InterPro"/>
</dbReference>
<dbReference type="SMART" id="SM00418">
    <property type="entry name" value="HTH_ARSR"/>
    <property type="match status" value="1"/>
</dbReference>
<dbReference type="OrthoDB" id="9806976at2"/>
<dbReference type="CDD" id="cd00090">
    <property type="entry name" value="HTH_ARSR"/>
    <property type="match status" value="1"/>
</dbReference>
<keyword evidence="3" id="KW-1185">Reference proteome</keyword>
<dbReference type="InterPro" id="IPR001845">
    <property type="entry name" value="HTH_ArsR_DNA-bd_dom"/>
</dbReference>
<evidence type="ECO:0000313" key="3">
    <source>
        <dbReference type="Proteomes" id="UP000184501"/>
    </source>
</evidence>
<organism evidence="2 3">
    <name type="scientific">Streptoalloteichus hindustanus</name>
    <dbReference type="NCBI Taxonomy" id="2017"/>
    <lineage>
        <taxon>Bacteria</taxon>
        <taxon>Bacillati</taxon>
        <taxon>Actinomycetota</taxon>
        <taxon>Actinomycetes</taxon>
        <taxon>Pseudonocardiales</taxon>
        <taxon>Pseudonocardiaceae</taxon>
        <taxon>Streptoalloteichus</taxon>
    </lineage>
</organism>
<dbReference type="STRING" id="2017.SAMN05444320_104340"/>
<dbReference type="InterPro" id="IPR011991">
    <property type="entry name" value="ArsR-like_HTH"/>
</dbReference>
<proteinExistence type="predicted"/>
<dbReference type="RefSeq" id="WP_073483321.1">
    <property type="nucleotide sequence ID" value="NZ_FQVN01000004.1"/>
</dbReference>
<dbReference type="Proteomes" id="UP000184501">
    <property type="component" value="Unassembled WGS sequence"/>
</dbReference>
<dbReference type="InterPro" id="IPR036390">
    <property type="entry name" value="WH_DNA-bd_sf"/>
</dbReference>
<dbReference type="InterPro" id="IPR036388">
    <property type="entry name" value="WH-like_DNA-bd_sf"/>
</dbReference>
<reference evidence="2 3" key="1">
    <citation type="submission" date="2016-11" db="EMBL/GenBank/DDBJ databases">
        <authorList>
            <person name="Jaros S."/>
            <person name="Januszkiewicz K."/>
            <person name="Wedrychowicz H."/>
        </authorList>
    </citation>
    <scope>NUCLEOTIDE SEQUENCE [LARGE SCALE GENOMIC DNA]</scope>
    <source>
        <strain evidence="2 3">DSM 44523</strain>
    </source>
</reference>
<dbReference type="AlphaFoldDB" id="A0A1M5D823"/>